<dbReference type="Proteomes" id="UP001157017">
    <property type="component" value="Unassembled WGS sequence"/>
</dbReference>
<keyword evidence="2" id="KW-1185">Reference proteome</keyword>
<accession>A0ABQ6JG50</accession>
<gene>
    <name evidence="1" type="ORF">GCM10025868_24410</name>
</gene>
<name>A0ABQ6JG50_9ACTN</name>
<comment type="caution">
    <text evidence="1">The sequence shown here is derived from an EMBL/GenBank/DDBJ whole genome shotgun (WGS) entry which is preliminary data.</text>
</comment>
<evidence type="ECO:0000313" key="2">
    <source>
        <dbReference type="Proteomes" id="UP001157017"/>
    </source>
</evidence>
<evidence type="ECO:0000313" key="1">
    <source>
        <dbReference type="EMBL" id="GMA87191.1"/>
    </source>
</evidence>
<organism evidence="1 2">
    <name type="scientific">Angustibacter aerolatus</name>
    <dbReference type="NCBI Taxonomy" id="1162965"/>
    <lineage>
        <taxon>Bacteria</taxon>
        <taxon>Bacillati</taxon>
        <taxon>Actinomycetota</taxon>
        <taxon>Actinomycetes</taxon>
        <taxon>Kineosporiales</taxon>
        <taxon>Kineosporiaceae</taxon>
    </lineage>
</organism>
<proteinExistence type="predicted"/>
<dbReference type="EMBL" id="BSUZ01000001">
    <property type="protein sequence ID" value="GMA87191.1"/>
    <property type="molecule type" value="Genomic_DNA"/>
</dbReference>
<reference evidence="2" key="1">
    <citation type="journal article" date="2019" name="Int. J. Syst. Evol. Microbiol.">
        <title>The Global Catalogue of Microorganisms (GCM) 10K type strain sequencing project: providing services to taxonomists for standard genome sequencing and annotation.</title>
        <authorList>
            <consortium name="The Broad Institute Genomics Platform"/>
            <consortium name="The Broad Institute Genome Sequencing Center for Infectious Disease"/>
            <person name="Wu L."/>
            <person name="Ma J."/>
        </authorList>
    </citation>
    <scope>NUCLEOTIDE SEQUENCE [LARGE SCALE GENOMIC DNA]</scope>
    <source>
        <strain evidence="2">NBRC 108730</strain>
    </source>
</reference>
<sequence>MPATLADVRLDAAELAHQPGDLADDALVHAVGTAARGVRLGGGHGCAPGARWGDVRCLGTVAGILACIKQVGW</sequence>
<protein>
    <submittedName>
        <fullName evidence="1">Uncharacterized protein</fullName>
    </submittedName>
</protein>